<proteinExistence type="predicted"/>
<feature type="region of interest" description="Disordered" evidence="1">
    <location>
        <begin position="1"/>
        <end position="65"/>
    </location>
</feature>
<comment type="caution">
    <text evidence="2">The sequence shown here is derived from an EMBL/GenBank/DDBJ whole genome shotgun (WGS) entry which is preliminary data.</text>
</comment>
<evidence type="ECO:0000313" key="2">
    <source>
        <dbReference type="EMBL" id="MED6127696.1"/>
    </source>
</evidence>
<organism evidence="2 3">
    <name type="scientific">Stylosanthes scabra</name>
    <dbReference type="NCBI Taxonomy" id="79078"/>
    <lineage>
        <taxon>Eukaryota</taxon>
        <taxon>Viridiplantae</taxon>
        <taxon>Streptophyta</taxon>
        <taxon>Embryophyta</taxon>
        <taxon>Tracheophyta</taxon>
        <taxon>Spermatophyta</taxon>
        <taxon>Magnoliopsida</taxon>
        <taxon>eudicotyledons</taxon>
        <taxon>Gunneridae</taxon>
        <taxon>Pentapetalae</taxon>
        <taxon>rosids</taxon>
        <taxon>fabids</taxon>
        <taxon>Fabales</taxon>
        <taxon>Fabaceae</taxon>
        <taxon>Papilionoideae</taxon>
        <taxon>50 kb inversion clade</taxon>
        <taxon>dalbergioids sensu lato</taxon>
        <taxon>Dalbergieae</taxon>
        <taxon>Pterocarpus clade</taxon>
        <taxon>Stylosanthes</taxon>
    </lineage>
</organism>
<name>A0ABU6RV85_9FABA</name>
<gene>
    <name evidence="2" type="ORF">PIB30_090488</name>
</gene>
<keyword evidence="3" id="KW-1185">Reference proteome</keyword>
<evidence type="ECO:0000256" key="1">
    <source>
        <dbReference type="SAM" id="MobiDB-lite"/>
    </source>
</evidence>
<evidence type="ECO:0000313" key="3">
    <source>
        <dbReference type="Proteomes" id="UP001341840"/>
    </source>
</evidence>
<dbReference type="EMBL" id="JASCZI010031959">
    <property type="protein sequence ID" value="MED6127696.1"/>
    <property type="molecule type" value="Genomic_DNA"/>
</dbReference>
<sequence>MLNNEEAKAAKICSQQGKGSLRSKKRRNWSILDRAPTPWHGDSGLGVQNSCSGPKPPRLGMDANA</sequence>
<accession>A0ABU6RV85</accession>
<reference evidence="2 3" key="1">
    <citation type="journal article" date="2023" name="Plants (Basel)">
        <title>Bridging the Gap: Combining Genomics and Transcriptomics Approaches to Understand Stylosanthes scabra, an Orphan Legume from the Brazilian Caatinga.</title>
        <authorList>
            <person name="Ferreira-Neto J.R.C."/>
            <person name="da Silva M.D."/>
            <person name="Binneck E."/>
            <person name="de Melo N.F."/>
            <person name="da Silva R.H."/>
            <person name="de Melo A.L.T.M."/>
            <person name="Pandolfi V."/>
            <person name="Bustamante F.O."/>
            <person name="Brasileiro-Vidal A.C."/>
            <person name="Benko-Iseppon A.M."/>
        </authorList>
    </citation>
    <scope>NUCLEOTIDE SEQUENCE [LARGE SCALE GENOMIC DNA]</scope>
    <source>
        <tissue evidence="2">Leaves</tissue>
    </source>
</reference>
<protein>
    <submittedName>
        <fullName evidence="2">Uncharacterized protein</fullName>
    </submittedName>
</protein>
<dbReference type="Proteomes" id="UP001341840">
    <property type="component" value="Unassembled WGS sequence"/>
</dbReference>